<dbReference type="PANTHER" id="PTHR23282">
    <property type="entry name" value="APICAL ENDOSOMAL GLYCOPROTEIN PRECURSOR"/>
    <property type="match status" value="1"/>
</dbReference>
<feature type="chain" id="PRO_5042855849" evidence="3">
    <location>
        <begin position="30"/>
        <end position="261"/>
    </location>
</feature>
<dbReference type="AlphaFoldDB" id="A0AAN8PH47"/>
<comment type="caution">
    <text evidence="6">The sequence shown here is derived from an EMBL/GenBank/DDBJ whole genome shotgun (WGS) entry which is preliminary data.</text>
</comment>
<dbReference type="SUPFAM" id="SSF49899">
    <property type="entry name" value="Concanavalin A-like lectins/glucanases"/>
    <property type="match status" value="1"/>
</dbReference>
<keyword evidence="1" id="KW-1015">Disulfide bond</keyword>
<dbReference type="SUPFAM" id="SSF57535">
    <property type="entry name" value="Complement control module/SCR domain"/>
    <property type="match status" value="2"/>
</dbReference>
<dbReference type="Proteomes" id="UP001372834">
    <property type="component" value="Unassembled WGS sequence"/>
</dbReference>
<feature type="signal peptide" evidence="3">
    <location>
        <begin position="1"/>
        <end position="29"/>
    </location>
</feature>
<evidence type="ECO:0000259" key="5">
    <source>
        <dbReference type="PROSITE" id="PS50923"/>
    </source>
</evidence>
<dbReference type="CDD" id="cd06263">
    <property type="entry name" value="MAM"/>
    <property type="match status" value="1"/>
</dbReference>
<accession>A0AAN8PH47</accession>
<dbReference type="EMBL" id="JAWJWE010000008">
    <property type="protein sequence ID" value="KAK6631833.1"/>
    <property type="molecule type" value="Genomic_DNA"/>
</dbReference>
<dbReference type="SMART" id="SM00137">
    <property type="entry name" value="MAM"/>
    <property type="match status" value="1"/>
</dbReference>
<feature type="domain" description="MAM" evidence="4">
    <location>
        <begin position="147"/>
        <end position="238"/>
    </location>
</feature>
<evidence type="ECO:0000256" key="3">
    <source>
        <dbReference type="SAM" id="SignalP"/>
    </source>
</evidence>
<dbReference type="Pfam" id="PF00084">
    <property type="entry name" value="Sushi"/>
    <property type="match status" value="2"/>
</dbReference>
<dbReference type="Pfam" id="PF00629">
    <property type="entry name" value="MAM"/>
    <property type="match status" value="1"/>
</dbReference>
<feature type="domain" description="Sushi" evidence="5">
    <location>
        <begin position="85"/>
        <end position="140"/>
    </location>
</feature>
<dbReference type="InterPro" id="IPR013320">
    <property type="entry name" value="ConA-like_dom_sf"/>
</dbReference>
<dbReference type="GO" id="GO:0016020">
    <property type="term" value="C:membrane"/>
    <property type="evidence" value="ECO:0007669"/>
    <property type="project" value="InterPro"/>
</dbReference>
<reference evidence="6 7" key="1">
    <citation type="submission" date="2023-10" db="EMBL/GenBank/DDBJ databases">
        <title>Genomes of two closely related lineages of the louse Polyplax serrata with different host specificities.</title>
        <authorList>
            <person name="Martinu J."/>
            <person name="Tarabai H."/>
            <person name="Stefka J."/>
            <person name="Hypsa V."/>
        </authorList>
    </citation>
    <scope>NUCLEOTIDE SEQUENCE [LARGE SCALE GENOMIC DNA]</scope>
    <source>
        <strain evidence="6">HR10_N</strain>
    </source>
</reference>
<dbReference type="PROSITE" id="PS50060">
    <property type="entry name" value="MAM_2"/>
    <property type="match status" value="1"/>
</dbReference>
<gene>
    <name evidence="6" type="ORF">RUM43_013899</name>
</gene>
<sequence>MYLNTFVVWKSVLVLVILTEFSGSGFVFAEKNCPLLRLEHGRIRYKFRGRNVRFNCMRGYQLVGAKYTSCMNGKWDANVPICVRHGCIVPSTTRVNGQFIESYRGAVVKIICNPGYNLFGSPSVYCNGYEWNETFPVCKVLNQHPAMSCDFESEDLCGWSQDPMHDYDWRRKSAGSPTAEVGGPPFDKTFEMNGTGHYIHMGSFKSRMENETARLYSPVYSSELSGGSCFIFWYYMSGGNTGNNHFNNVSSQSHNRHTGGI</sequence>
<evidence type="ECO:0000313" key="6">
    <source>
        <dbReference type="EMBL" id="KAK6631833.1"/>
    </source>
</evidence>
<dbReference type="CDD" id="cd00033">
    <property type="entry name" value="CCP"/>
    <property type="match status" value="2"/>
</dbReference>
<evidence type="ECO:0000256" key="1">
    <source>
        <dbReference type="ARBA" id="ARBA00023157"/>
    </source>
</evidence>
<dbReference type="InterPro" id="IPR035976">
    <property type="entry name" value="Sushi/SCR/CCP_sf"/>
</dbReference>
<proteinExistence type="predicted"/>
<evidence type="ECO:0000256" key="2">
    <source>
        <dbReference type="PROSITE-ProRule" id="PRU00302"/>
    </source>
</evidence>
<name>A0AAN8PH47_POLSC</name>
<dbReference type="Gene3D" id="2.60.120.200">
    <property type="match status" value="1"/>
</dbReference>
<dbReference type="SMART" id="SM00032">
    <property type="entry name" value="CCP"/>
    <property type="match status" value="2"/>
</dbReference>
<evidence type="ECO:0000313" key="7">
    <source>
        <dbReference type="Proteomes" id="UP001372834"/>
    </source>
</evidence>
<dbReference type="PROSITE" id="PS50923">
    <property type="entry name" value="SUSHI"/>
    <property type="match status" value="2"/>
</dbReference>
<dbReference type="Gene3D" id="2.10.70.10">
    <property type="entry name" value="Complement Module, domain 1"/>
    <property type="match status" value="2"/>
</dbReference>
<feature type="domain" description="Sushi" evidence="5">
    <location>
        <begin position="31"/>
        <end position="84"/>
    </location>
</feature>
<protein>
    <submittedName>
        <fullName evidence="6">Uncharacterized protein</fullName>
    </submittedName>
</protein>
<evidence type="ECO:0000259" key="4">
    <source>
        <dbReference type="PROSITE" id="PS50060"/>
    </source>
</evidence>
<dbReference type="InterPro" id="IPR051560">
    <property type="entry name" value="MAM_domain-containing"/>
</dbReference>
<comment type="caution">
    <text evidence="2">Lacks conserved residue(s) required for the propagation of feature annotation.</text>
</comment>
<keyword evidence="3" id="KW-0732">Signal</keyword>
<dbReference type="PANTHER" id="PTHR23282:SF146">
    <property type="entry name" value="RT07201P-RELATED"/>
    <property type="match status" value="1"/>
</dbReference>
<organism evidence="6 7">
    <name type="scientific">Polyplax serrata</name>
    <name type="common">Common mouse louse</name>
    <dbReference type="NCBI Taxonomy" id="468196"/>
    <lineage>
        <taxon>Eukaryota</taxon>
        <taxon>Metazoa</taxon>
        <taxon>Ecdysozoa</taxon>
        <taxon>Arthropoda</taxon>
        <taxon>Hexapoda</taxon>
        <taxon>Insecta</taxon>
        <taxon>Pterygota</taxon>
        <taxon>Neoptera</taxon>
        <taxon>Paraneoptera</taxon>
        <taxon>Psocodea</taxon>
        <taxon>Troctomorpha</taxon>
        <taxon>Phthiraptera</taxon>
        <taxon>Anoplura</taxon>
        <taxon>Polyplacidae</taxon>
        <taxon>Polyplax</taxon>
    </lineage>
</organism>
<keyword evidence="2" id="KW-0768">Sushi</keyword>
<dbReference type="InterPro" id="IPR000998">
    <property type="entry name" value="MAM_dom"/>
</dbReference>
<dbReference type="InterPro" id="IPR000436">
    <property type="entry name" value="Sushi_SCR_CCP_dom"/>
</dbReference>